<protein>
    <submittedName>
        <fullName evidence="1">Uncharacterized protein</fullName>
    </submittedName>
</protein>
<dbReference type="EMBL" id="CP002738">
    <property type="protein sequence ID" value="AEG00877.1"/>
    <property type="molecule type" value="Genomic_DNA"/>
</dbReference>
<proteinExistence type="predicted"/>
<dbReference type="STRING" id="857087.Metme_2482"/>
<keyword evidence="2" id="KW-1185">Reference proteome</keyword>
<reference evidence="1 2" key="1">
    <citation type="journal article" date="2011" name="J. Bacteriol.">
        <title>Complete Genome Sequence of the Aerobic Marine Methanotroph Methylomonas methanica MC09.</title>
        <authorList>
            <person name="Boden R."/>
            <person name="Cunliffe M."/>
            <person name="Scanlan J."/>
            <person name="Moussard H."/>
            <person name="Kits K.D."/>
            <person name="Klotz M.G."/>
            <person name="Jetten M.S."/>
            <person name="Vuilleumier S."/>
            <person name="Han J."/>
            <person name="Peters L."/>
            <person name="Mikhailova N."/>
            <person name="Teshima H."/>
            <person name="Tapia R."/>
            <person name="Kyrpides N."/>
            <person name="Ivanova N."/>
            <person name="Pagani I."/>
            <person name="Cheng J.F."/>
            <person name="Goodwin L."/>
            <person name="Han C."/>
            <person name="Hauser L."/>
            <person name="Land M.L."/>
            <person name="Lapidus A."/>
            <person name="Lucas S."/>
            <person name="Pitluck S."/>
            <person name="Woyke T."/>
            <person name="Stein L."/>
            <person name="Murrell J.C."/>
        </authorList>
    </citation>
    <scope>NUCLEOTIDE SEQUENCE [LARGE SCALE GENOMIC DNA]</scope>
    <source>
        <strain evidence="1 2">MC09</strain>
    </source>
</reference>
<name>F9ZWN0_METMM</name>
<evidence type="ECO:0000313" key="1">
    <source>
        <dbReference type="EMBL" id="AEG00877.1"/>
    </source>
</evidence>
<dbReference type="KEGG" id="mmt:Metme_2482"/>
<evidence type="ECO:0000313" key="2">
    <source>
        <dbReference type="Proteomes" id="UP000008888"/>
    </source>
</evidence>
<dbReference type="HOGENOM" id="CLU_2142944_0_0_6"/>
<reference evidence="2" key="3">
    <citation type="submission" date="2011-05" db="EMBL/GenBank/DDBJ databases">
        <title>Complete sequence of Methylomonas methanica MC09.</title>
        <authorList>
            <consortium name="US DOE Joint Genome Institute"/>
            <person name="Lucas S."/>
            <person name="Han J."/>
            <person name="Lapidus A."/>
            <person name="Cheng J.-F."/>
            <person name="Goodwin L."/>
            <person name="Pitluck S."/>
            <person name="Peters L."/>
            <person name="Mikhailova N."/>
            <person name="Teshima H."/>
            <person name="Han C."/>
            <person name="Tapia R."/>
            <person name="Land M."/>
            <person name="Hauser L."/>
            <person name="Kyrpides N."/>
            <person name="Ivanova N."/>
            <person name="Pagani I."/>
            <person name="Stein L."/>
            <person name="Woyke T."/>
        </authorList>
    </citation>
    <scope>NUCLEOTIDE SEQUENCE [LARGE SCALE GENOMIC DNA]</scope>
    <source>
        <strain evidence="2">MC09</strain>
    </source>
</reference>
<accession>F9ZWN0</accession>
<dbReference type="RefSeq" id="WP_013819114.1">
    <property type="nucleotide sequence ID" value="NC_015572.1"/>
</dbReference>
<reference key="2">
    <citation type="submission" date="2011-05" db="EMBL/GenBank/DDBJ databases">
        <title>Complete genome sequence of the aerobic marine methanotroph Methylomonas methanica MC09.</title>
        <authorList>
            <person name="Boden R."/>
            <person name="Cunliffe M."/>
            <person name="Scanlan J."/>
            <person name="Moussard H."/>
            <person name="Kits K.D."/>
            <person name="Klotz M."/>
            <person name="Jetten M."/>
            <person name="Vuilleumier S."/>
            <person name="Han J."/>
            <person name="Peters L."/>
            <person name="Mikhailova N."/>
            <person name="Teshima H."/>
            <person name="Tapia R."/>
            <person name="Kyrpides N."/>
            <person name="Ivanova N."/>
            <person name="Pagani I."/>
            <person name="Cheng J.-F."/>
            <person name="Goodwin L."/>
            <person name="Han C."/>
            <person name="Hauser L."/>
            <person name="Land M."/>
            <person name="Lapidus A."/>
            <person name="Lucas S."/>
            <person name="Pitluck S."/>
            <person name="Woyke T."/>
            <person name="Stein L.Y."/>
            <person name="Murrell C."/>
        </authorList>
    </citation>
    <scope>NUCLEOTIDE SEQUENCE</scope>
    <source>
        <strain>MC09</strain>
    </source>
</reference>
<sequence>MKTRPHWVNVHRYSGLANIALPATVDQIENLSAFFEGLAAALIPQWVTKDKPFETVQPARCVRRSNPHAQARGKRMGLNASEINVFGLPYRILSRSSVTETSLMPDSASTRD</sequence>
<organism evidence="1 2">
    <name type="scientific">Methylomonas methanica (strain DSM 25384 / MC09)</name>
    <dbReference type="NCBI Taxonomy" id="857087"/>
    <lineage>
        <taxon>Bacteria</taxon>
        <taxon>Pseudomonadati</taxon>
        <taxon>Pseudomonadota</taxon>
        <taxon>Gammaproteobacteria</taxon>
        <taxon>Methylococcales</taxon>
        <taxon>Methylococcaceae</taxon>
        <taxon>Methylomonas</taxon>
    </lineage>
</organism>
<dbReference type="AlphaFoldDB" id="F9ZWN0"/>
<dbReference type="Proteomes" id="UP000008888">
    <property type="component" value="Chromosome"/>
</dbReference>
<gene>
    <name evidence="1" type="ordered locus">Metme_2482</name>
</gene>